<gene>
    <name evidence="2" type="ORF">SAMN02745673_04151</name>
</gene>
<keyword evidence="1" id="KW-0472">Membrane</keyword>
<keyword evidence="1" id="KW-0812">Transmembrane</keyword>
<accession>A0A1T4SYX8</accession>
<sequence>MMDMNAAPLYLASLSADFKADITPGVLGFIVIAGIATALYFLMKSMRRHLSVTRSGTFLAAGDKHED</sequence>
<dbReference type="Proteomes" id="UP000190637">
    <property type="component" value="Unassembled WGS sequence"/>
</dbReference>
<feature type="transmembrane region" description="Helical" evidence="1">
    <location>
        <begin position="25"/>
        <end position="43"/>
    </location>
</feature>
<reference evidence="2 3" key="1">
    <citation type="submission" date="2017-02" db="EMBL/GenBank/DDBJ databases">
        <authorList>
            <person name="Peterson S.W."/>
        </authorList>
    </citation>
    <scope>NUCLEOTIDE SEQUENCE [LARGE SCALE GENOMIC DNA]</scope>
    <source>
        <strain evidence="2 3">DSM 45154</strain>
    </source>
</reference>
<proteinExistence type="predicted"/>
<evidence type="ECO:0000313" key="2">
    <source>
        <dbReference type="EMBL" id="SKA33161.1"/>
    </source>
</evidence>
<organism evidence="2 3">
    <name type="scientific">Marinactinospora thermotolerans DSM 45154</name>
    <dbReference type="NCBI Taxonomy" id="1122192"/>
    <lineage>
        <taxon>Bacteria</taxon>
        <taxon>Bacillati</taxon>
        <taxon>Actinomycetota</taxon>
        <taxon>Actinomycetes</taxon>
        <taxon>Streptosporangiales</taxon>
        <taxon>Nocardiopsidaceae</taxon>
        <taxon>Marinactinospora</taxon>
    </lineage>
</organism>
<protein>
    <submittedName>
        <fullName evidence="2">Uncharacterized protein</fullName>
    </submittedName>
</protein>
<dbReference type="STRING" id="1122192.SAMN02745673_04151"/>
<evidence type="ECO:0000256" key="1">
    <source>
        <dbReference type="SAM" id="Phobius"/>
    </source>
</evidence>
<keyword evidence="1" id="KW-1133">Transmembrane helix</keyword>
<name>A0A1T4SYX8_9ACTN</name>
<dbReference type="AlphaFoldDB" id="A0A1T4SYX8"/>
<evidence type="ECO:0000313" key="3">
    <source>
        <dbReference type="Proteomes" id="UP000190637"/>
    </source>
</evidence>
<keyword evidence="3" id="KW-1185">Reference proteome</keyword>
<dbReference type="EMBL" id="FUWS01000012">
    <property type="protein sequence ID" value="SKA33161.1"/>
    <property type="molecule type" value="Genomic_DNA"/>
</dbReference>